<feature type="domain" description="Thoeris protein ThsB TIR-like" evidence="1">
    <location>
        <begin position="8"/>
        <end position="106"/>
    </location>
</feature>
<dbReference type="KEGG" id="lki:LKI_09640"/>
<organism evidence="2 3">
    <name type="scientific">Leuconostoc kimchii (strain IMSNU 11154 / KCTC 2386 / IH25)</name>
    <dbReference type="NCBI Taxonomy" id="762051"/>
    <lineage>
        <taxon>Bacteria</taxon>
        <taxon>Bacillati</taxon>
        <taxon>Bacillota</taxon>
        <taxon>Bacilli</taxon>
        <taxon>Lactobacillales</taxon>
        <taxon>Lactobacillaceae</taxon>
        <taxon>Leuconostoc</taxon>
    </lineage>
</organism>
<dbReference type="AlphaFoldDB" id="D5T4J6"/>
<evidence type="ECO:0000313" key="3">
    <source>
        <dbReference type="Proteomes" id="UP000002362"/>
    </source>
</evidence>
<name>D5T4J6_LEUKI</name>
<dbReference type="OrthoDB" id="2218415at2"/>
<dbReference type="RefSeq" id="WP_013104053.1">
    <property type="nucleotide sequence ID" value="NC_014136.1"/>
</dbReference>
<evidence type="ECO:0000313" key="2">
    <source>
        <dbReference type="EMBL" id="ADG41467.1"/>
    </source>
</evidence>
<dbReference type="Pfam" id="PF08937">
    <property type="entry name" value="ThsB_TIR"/>
    <property type="match status" value="1"/>
</dbReference>
<dbReference type="InterPro" id="IPR015032">
    <property type="entry name" value="ThsB__TIR-like_domain"/>
</dbReference>
<sequence>MAYRNKVYVAFDGDNDILKYDLIKAWSKNQNIDFHIDDAHDLNTSKDSSQEASIKHNLSIRFLNSKAFILLVGEHTKYLTKFVKWEIETAIRLELPIIAVNLNGKKRADELMPPLLKGNLSIVVPFKMVAIKYALENWPEYDKKYRKNQDHRQYHYNDKVYDSLGI</sequence>
<dbReference type="SUPFAM" id="SSF52206">
    <property type="entry name" value="Hypothetical protein MTH538"/>
    <property type="match status" value="1"/>
</dbReference>
<dbReference type="HOGENOM" id="CLU_120365_1_0_9"/>
<proteinExistence type="predicted"/>
<accession>D5T4J6</accession>
<dbReference type="Proteomes" id="UP000002362">
    <property type="component" value="Chromosome"/>
</dbReference>
<dbReference type="eggNOG" id="ENOG5030R27">
    <property type="taxonomic scope" value="Bacteria"/>
</dbReference>
<dbReference type="STRING" id="762051.LKI_09640"/>
<protein>
    <recommendedName>
        <fullName evidence="1">Thoeris protein ThsB TIR-like domain-containing protein</fullName>
    </recommendedName>
</protein>
<gene>
    <name evidence="2" type="ordered locus">LKI_09640</name>
</gene>
<dbReference type="InterPro" id="IPR036490">
    <property type="entry name" value="ThsB_TIR-like_sf"/>
</dbReference>
<dbReference type="PATRIC" id="fig|762051.18.peg.1937"/>
<dbReference type="EMBL" id="CP001758">
    <property type="protein sequence ID" value="ADG41467.1"/>
    <property type="molecule type" value="Genomic_DNA"/>
</dbReference>
<reference evidence="2 3" key="1">
    <citation type="journal article" date="2010" name="J. Bacteriol.">
        <title>Complete genome sequence analysis of Leuconostoc kimchii IMSNU 11154.</title>
        <authorList>
            <person name="Oh H.M."/>
            <person name="Cho Y.J."/>
            <person name="Kim B.K."/>
            <person name="Roe J.H."/>
            <person name="Kang S.O."/>
            <person name="Nahm B.H."/>
            <person name="Jeong G."/>
            <person name="Han H.U."/>
            <person name="Chun J."/>
        </authorList>
    </citation>
    <scope>NUCLEOTIDE SEQUENCE [LARGE SCALE GENOMIC DNA]</scope>
    <source>
        <strain evidence="3">IMSNU 11154 / KCTC 2386 / IH25</strain>
    </source>
</reference>
<evidence type="ECO:0000259" key="1">
    <source>
        <dbReference type="Pfam" id="PF08937"/>
    </source>
</evidence>
<dbReference type="Gene3D" id="3.40.50.11200">
    <property type="match status" value="1"/>
</dbReference>